<keyword evidence="2" id="KW-1185">Reference proteome</keyword>
<dbReference type="Proteomes" id="UP000015105">
    <property type="component" value="Chromosome 3D"/>
</dbReference>
<reference evidence="1" key="3">
    <citation type="journal article" date="2017" name="Nature">
        <title>Genome sequence of the progenitor of the wheat D genome Aegilops tauschii.</title>
        <authorList>
            <person name="Luo M.C."/>
            <person name="Gu Y.Q."/>
            <person name="Puiu D."/>
            <person name="Wang H."/>
            <person name="Twardziok S.O."/>
            <person name="Deal K.R."/>
            <person name="Huo N."/>
            <person name="Zhu T."/>
            <person name="Wang L."/>
            <person name="Wang Y."/>
            <person name="McGuire P.E."/>
            <person name="Liu S."/>
            <person name="Long H."/>
            <person name="Ramasamy R.K."/>
            <person name="Rodriguez J.C."/>
            <person name="Van S.L."/>
            <person name="Yuan L."/>
            <person name="Wang Z."/>
            <person name="Xia Z."/>
            <person name="Xiao L."/>
            <person name="Anderson O.D."/>
            <person name="Ouyang S."/>
            <person name="Liang Y."/>
            <person name="Zimin A.V."/>
            <person name="Pertea G."/>
            <person name="Qi P."/>
            <person name="Bennetzen J.L."/>
            <person name="Dai X."/>
            <person name="Dawson M.W."/>
            <person name="Muller H.G."/>
            <person name="Kugler K."/>
            <person name="Rivarola-Duarte L."/>
            <person name="Spannagl M."/>
            <person name="Mayer K.F.X."/>
            <person name="Lu F.H."/>
            <person name="Bevan M.W."/>
            <person name="Leroy P."/>
            <person name="Li P."/>
            <person name="You F.M."/>
            <person name="Sun Q."/>
            <person name="Liu Z."/>
            <person name="Lyons E."/>
            <person name="Wicker T."/>
            <person name="Salzberg S.L."/>
            <person name="Devos K.M."/>
            <person name="Dvorak J."/>
        </authorList>
    </citation>
    <scope>NUCLEOTIDE SEQUENCE [LARGE SCALE GENOMIC DNA]</scope>
    <source>
        <strain evidence="1">cv. AL8/78</strain>
    </source>
</reference>
<reference evidence="1" key="5">
    <citation type="journal article" date="2021" name="G3 (Bethesda)">
        <title>Aegilops tauschii genome assembly Aet v5.0 features greater sequence contiguity and improved annotation.</title>
        <authorList>
            <person name="Wang L."/>
            <person name="Zhu T."/>
            <person name="Rodriguez J.C."/>
            <person name="Deal K.R."/>
            <person name="Dubcovsky J."/>
            <person name="McGuire P.E."/>
            <person name="Lux T."/>
            <person name="Spannagl M."/>
            <person name="Mayer K.F.X."/>
            <person name="Baldrich P."/>
            <person name="Meyers B.C."/>
            <person name="Huo N."/>
            <person name="Gu Y.Q."/>
            <person name="Zhou H."/>
            <person name="Devos K.M."/>
            <person name="Bennetzen J.L."/>
            <person name="Unver T."/>
            <person name="Budak H."/>
            <person name="Gulick P.J."/>
            <person name="Galiba G."/>
            <person name="Kalapos B."/>
            <person name="Nelson D.R."/>
            <person name="Li P."/>
            <person name="You F.M."/>
            <person name="Luo M.C."/>
            <person name="Dvorak J."/>
        </authorList>
    </citation>
    <scope>NUCLEOTIDE SEQUENCE [LARGE SCALE GENOMIC DNA]</scope>
    <source>
        <strain evidence="1">cv. AL8/78</strain>
    </source>
</reference>
<protein>
    <recommendedName>
        <fullName evidence="3">TTF-type domain-containing protein</fullName>
    </recommendedName>
</protein>
<accession>A0A453GKS6</accession>
<reference evidence="2" key="1">
    <citation type="journal article" date="2014" name="Science">
        <title>Ancient hybridizations among the ancestral genomes of bread wheat.</title>
        <authorList>
            <consortium name="International Wheat Genome Sequencing Consortium,"/>
            <person name="Marcussen T."/>
            <person name="Sandve S.R."/>
            <person name="Heier L."/>
            <person name="Spannagl M."/>
            <person name="Pfeifer M."/>
            <person name="Jakobsen K.S."/>
            <person name="Wulff B.B."/>
            <person name="Steuernagel B."/>
            <person name="Mayer K.F."/>
            <person name="Olsen O.A."/>
        </authorList>
    </citation>
    <scope>NUCLEOTIDE SEQUENCE [LARGE SCALE GENOMIC DNA]</scope>
    <source>
        <strain evidence="2">cv. AL8/78</strain>
    </source>
</reference>
<reference evidence="1" key="4">
    <citation type="submission" date="2019-03" db="UniProtKB">
        <authorList>
            <consortium name="EnsemblPlants"/>
        </authorList>
    </citation>
    <scope>IDENTIFICATION</scope>
</reference>
<evidence type="ECO:0000313" key="2">
    <source>
        <dbReference type="Proteomes" id="UP000015105"/>
    </source>
</evidence>
<dbReference type="EnsemblPlants" id="AET3Gv21081000.1">
    <property type="protein sequence ID" value="AET3Gv21081000.1"/>
    <property type="gene ID" value="AET3Gv21081000"/>
</dbReference>
<dbReference type="AlphaFoldDB" id="A0A453GKS6"/>
<evidence type="ECO:0000313" key="1">
    <source>
        <dbReference type="EnsemblPlants" id="AET3Gv21081000.1"/>
    </source>
</evidence>
<organism evidence="1 2">
    <name type="scientific">Aegilops tauschii subsp. strangulata</name>
    <name type="common">Goatgrass</name>
    <dbReference type="NCBI Taxonomy" id="200361"/>
    <lineage>
        <taxon>Eukaryota</taxon>
        <taxon>Viridiplantae</taxon>
        <taxon>Streptophyta</taxon>
        <taxon>Embryophyta</taxon>
        <taxon>Tracheophyta</taxon>
        <taxon>Spermatophyta</taxon>
        <taxon>Magnoliopsida</taxon>
        <taxon>Liliopsida</taxon>
        <taxon>Poales</taxon>
        <taxon>Poaceae</taxon>
        <taxon>BOP clade</taxon>
        <taxon>Pooideae</taxon>
        <taxon>Triticodae</taxon>
        <taxon>Triticeae</taxon>
        <taxon>Triticinae</taxon>
        <taxon>Aegilops</taxon>
    </lineage>
</organism>
<evidence type="ECO:0008006" key="3">
    <source>
        <dbReference type="Google" id="ProtNLM"/>
    </source>
</evidence>
<sequence length="137" mass="16347">MDHIKDDPGLRISLDRFSPNIRDDVRFAYIEMGPTQPMCPSFPSNKDERCFRAAWYKDFEWFEYSVSKKKAYCHYCFLFKHDRMDDKFGYEVFSKLGYEHSVSPNIRDDVRFAYIEMGQLASTICQRQHMKISKIKG</sequence>
<dbReference type="Gramene" id="AET3Gv21081000.1">
    <property type="protein sequence ID" value="AET3Gv21081000.1"/>
    <property type="gene ID" value="AET3Gv21081000"/>
</dbReference>
<proteinExistence type="predicted"/>
<reference evidence="2" key="2">
    <citation type="journal article" date="2017" name="Nat. Plants">
        <title>The Aegilops tauschii genome reveals multiple impacts of transposons.</title>
        <authorList>
            <person name="Zhao G."/>
            <person name="Zou C."/>
            <person name="Li K."/>
            <person name="Wang K."/>
            <person name="Li T."/>
            <person name="Gao L."/>
            <person name="Zhang X."/>
            <person name="Wang H."/>
            <person name="Yang Z."/>
            <person name="Liu X."/>
            <person name="Jiang W."/>
            <person name="Mao L."/>
            <person name="Kong X."/>
            <person name="Jiao Y."/>
            <person name="Jia J."/>
        </authorList>
    </citation>
    <scope>NUCLEOTIDE SEQUENCE [LARGE SCALE GENOMIC DNA]</scope>
    <source>
        <strain evidence="2">cv. AL8/78</strain>
    </source>
</reference>
<name>A0A453GKS6_AEGTS</name>
<dbReference type="STRING" id="200361.A0A453GKS6"/>